<sequence length="764" mass="84656">MFATPHCTFVEVLNTPSGEPFSAVYCDPYGGVWTVNASGRCVFYFPPEAVSSSNYPVGARFECGRTDDTVLSVIFPLGRNGSPCIACIVTTEGDVALEGVGDHAEVSCRSALGAKLTAVAPITLLGDQETMVSRLKESLIRESGISTVTFHSDGGDSNSDVSVLVSSFDGAFSEISLIYWSHVPRGGVGRRSEGKEITSITSLFRVRGHVRAVMVDEECKRIFTVNQRGDVDIWNYRREADETLLFNMPAYSAAEYGEPSSCILLGGQQLWVGTSLGCVLVFCLQTGVCPMGDGDVTSGATTNSTSKSGSSSGMPSHVWRVHGGVAVRSLLVMSLGRCVWSYAADQQAHVWDTLTLTLRGSLQFPGNNMNKLCSGTQTLDATMWGVNGCTGAVTQFRVKELLRCDAQVGLFGRDEWIIRQCKFGHLDMLRLLVMYLCSLLTHQKKSETLNEQLRGATQLPDDQSWNVGASDDGWDDRTGVNDIVVRNGIRVGDVPALSFPPYIELVLQQLDDEYPMVRSLAAAVSSFTVSSAVLKRLFVSEGWTSTTYIKDLKFLEEQWLEARALKHLKAEVLEERRRRSTAEKCLSEVRGENYELNQRLTRSLTLQEEHEERVDSLERQLASAKRAAAVSSAEATQLCEMEARLHESHCTITVLQERMEGLVRERQEHLRVVHENKLLTATVHRYEAKQEMAKRAFANFLATQSFLYDKLHDIVEEGETGRDGVVRASVQELLKWFSEHLEEQREFHLDLKRSYELQCAGGTG</sequence>
<name>G0TR07_TRYVY</name>
<protein>
    <submittedName>
        <fullName evidence="2">Uncharacterized protein</fullName>
    </submittedName>
</protein>
<accession>G0TR07</accession>
<keyword evidence="1" id="KW-0175">Coiled coil</keyword>
<dbReference type="SUPFAM" id="SSF50978">
    <property type="entry name" value="WD40 repeat-like"/>
    <property type="match status" value="1"/>
</dbReference>
<evidence type="ECO:0000313" key="2">
    <source>
        <dbReference type="EMBL" id="CCC46371.1"/>
    </source>
</evidence>
<proteinExistence type="predicted"/>
<reference evidence="2" key="1">
    <citation type="journal article" date="2012" name="Proc. Natl. Acad. Sci. U.S.A.">
        <title>Antigenic diversity is generated by distinct evolutionary mechanisms in African trypanosome species.</title>
        <authorList>
            <person name="Jackson A.P."/>
            <person name="Berry A."/>
            <person name="Aslett M."/>
            <person name="Allison H.C."/>
            <person name="Burton P."/>
            <person name="Vavrova-Anderson J."/>
            <person name="Brown R."/>
            <person name="Browne H."/>
            <person name="Corton N."/>
            <person name="Hauser H."/>
            <person name="Gamble J."/>
            <person name="Gilderthorp R."/>
            <person name="Marcello L."/>
            <person name="McQuillan J."/>
            <person name="Otto T.D."/>
            <person name="Quail M.A."/>
            <person name="Sanders M.J."/>
            <person name="van Tonder A."/>
            <person name="Ginger M.L."/>
            <person name="Field M.C."/>
            <person name="Barry J.D."/>
            <person name="Hertz-Fowler C."/>
            <person name="Berriman M."/>
        </authorList>
    </citation>
    <scope>NUCLEOTIDE SEQUENCE</scope>
    <source>
        <strain evidence="2">Y486</strain>
    </source>
</reference>
<evidence type="ECO:0000256" key="1">
    <source>
        <dbReference type="SAM" id="Coils"/>
    </source>
</evidence>
<dbReference type="EMBL" id="HE573017">
    <property type="protein sequence ID" value="CCC46371.1"/>
    <property type="molecule type" value="Genomic_DNA"/>
</dbReference>
<dbReference type="AlphaFoldDB" id="G0TR07"/>
<dbReference type="InterPro" id="IPR036322">
    <property type="entry name" value="WD40_repeat_dom_sf"/>
</dbReference>
<dbReference type="VEuPathDB" id="TriTrypDB:TvY486_0100190"/>
<dbReference type="OMA" id="RYGAPTC"/>
<gene>
    <name evidence="2" type="ORF">TVY486_0100190</name>
</gene>
<feature type="coiled-coil region" evidence="1">
    <location>
        <begin position="600"/>
        <end position="634"/>
    </location>
</feature>
<organism evidence="2">
    <name type="scientific">Trypanosoma vivax (strain Y486)</name>
    <dbReference type="NCBI Taxonomy" id="1055687"/>
    <lineage>
        <taxon>Eukaryota</taxon>
        <taxon>Discoba</taxon>
        <taxon>Euglenozoa</taxon>
        <taxon>Kinetoplastea</taxon>
        <taxon>Metakinetoplastina</taxon>
        <taxon>Trypanosomatida</taxon>
        <taxon>Trypanosomatidae</taxon>
        <taxon>Trypanosoma</taxon>
        <taxon>Duttonella</taxon>
    </lineage>
</organism>